<evidence type="ECO:0000256" key="11">
    <source>
        <dbReference type="ARBA" id="ARBA00049515"/>
    </source>
</evidence>
<dbReference type="EMBL" id="VMFD01000036">
    <property type="protein sequence ID" value="TSC65598.1"/>
    <property type="molecule type" value="Genomic_DNA"/>
</dbReference>
<protein>
    <recommendedName>
        <fullName evidence="12">Threonine--tRNA ligase</fullName>
        <ecNumber evidence="12">6.1.1.3</ecNumber>
    </recommendedName>
    <alternativeName>
        <fullName evidence="12">Threonyl-tRNA synthetase</fullName>
        <shortName evidence="12">ThrRS</shortName>
    </alternativeName>
</protein>
<dbReference type="GO" id="GO:0006435">
    <property type="term" value="P:threonyl-tRNA aminoacylation"/>
    <property type="evidence" value="ECO:0007669"/>
    <property type="project" value="UniProtKB-UniRule"/>
</dbReference>
<dbReference type="InterPro" id="IPR018163">
    <property type="entry name" value="Thr/Ala-tRNA-synth_IIc_edit"/>
</dbReference>
<dbReference type="GO" id="GO:0004829">
    <property type="term" value="F:threonine-tRNA ligase activity"/>
    <property type="evidence" value="ECO:0007669"/>
    <property type="project" value="UniProtKB-UniRule"/>
</dbReference>
<comment type="similarity">
    <text evidence="1 12">Belongs to the class-II aminoacyl-tRNA synthetase family.</text>
</comment>
<dbReference type="InterPro" id="IPR012947">
    <property type="entry name" value="tRNA_SAD"/>
</dbReference>
<dbReference type="InterPro" id="IPR045864">
    <property type="entry name" value="aa-tRNA-synth_II/BPL/LPL"/>
</dbReference>
<evidence type="ECO:0000259" key="13">
    <source>
        <dbReference type="PROSITE" id="PS50862"/>
    </source>
</evidence>
<feature type="binding site" evidence="12">
    <location>
        <position position="274"/>
    </location>
    <ligand>
        <name>Zn(2+)</name>
        <dbReference type="ChEBI" id="CHEBI:29105"/>
        <note>catalytic</note>
    </ligand>
</feature>
<comment type="caution">
    <text evidence="14">The sequence shown here is derived from an EMBL/GenBank/DDBJ whole genome shotgun (WGS) entry which is preliminary data.</text>
</comment>
<keyword evidence="12" id="KW-0963">Cytoplasm</keyword>
<dbReference type="InterPro" id="IPR036621">
    <property type="entry name" value="Anticodon-bd_dom_sf"/>
</dbReference>
<keyword evidence="8 12" id="KW-0694">RNA-binding</keyword>
<dbReference type="Pfam" id="PF03129">
    <property type="entry name" value="HGTP_anticodon"/>
    <property type="match status" value="1"/>
</dbReference>
<dbReference type="PANTHER" id="PTHR11451:SF44">
    <property type="entry name" value="THREONINE--TRNA LIGASE, CHLOROPLASTIC_MITOCHONDRIAL 2"/>
    <property type="match status" value="1"/>
</dbReference>
<proteinExistence type="inferred from homology"/>
<keyword evidence="6 12" id="KW-0862">Zinc</keyword>
<comment type="caution">
    <text evidence="12">Lacks conserved residue(s) required for the propagation of feature annotation.</text>
</comment>
<dbReference type="EC" id="6.1.1.3" evidence="12"/>
<dbReference type="NCBIfam" id="TIGR00418">
    <property type="entry name" value="thrS"/>
    <property type="match status" value="1"/>
</dbReference>
<evidence type="ECO:0000256" key="5">
    <source>
        <dbReference type="ARBA" id="ARBA00022741"/>
    </source>
</evidence>
<evidence type="ECO:0000313" key="15">
    <source>
        <dbReference type="Proteomes" id="UP000316253"/>
    </source>
</evidence>
<keyword evidence="3 12" id="KW-0436">Ligase</keyword>
<evidence type="ECO:0000256" key="2">
    <source>
        <dbReference type="ARBA" id="ARBA00022555"/>
    </source>
</evidence>
<dbReference type="Proteomes" id="UP000316253">
    <property type="component" value="Unassembled WGS sequence"/>
</dbReference>
<feature type="binding site" evidence="12">
    <location>
        <position position="325"/>
    </location>
    <ligand>
        <name>Zn(2+)</name>
        <dbReference type="ChEBI" id="CHEBI:29105"/>
        <note>catalytic</note>
    </ligand>
</feature>
<dbReference type="SMART" id="SM00863">
    <property type="entry name" value="tRNA_SAD"/>
    <property type="match status" value="1"/>
</dbReference>
<keyword evidence="7 12" id="KW-0067">ATP-binding</keyword>
<keyword evidence="4 12" id="KW-0479">Metal-binding</keyword>
<sequence>MSEHLLDSHRHSLAHLLAMVVLARFPEAKLGIGPVIEDGFYYDFDLGQAKIGENELASLTRELRELASQKLEFVRLPVNAAAAREQFAHQPFKLELIDELVESKAELTLYQSGDFIDLCKGGHVDSTDAINPQGIDLTRVAGAYWRGDAKRPMLTRIYGVYFAEATELAAYHERRRLAEEYDHRKLGRELDLFTFSDLVGAGLPLFTPKGTFIRDRLASYIQSLQQPLGYQKVNIPHIAKSALYQTSGHYEKFKDDLFYVKSQSDEFVMKPMNCPHHSQIYASKLRSYRDLPIRYAEITTCYRDEQPGELSGLTRVRALTQDDGHAFVRSDQIHAEVMAIYRIIQTVYKTFQLPLTVRLSLRDPANPGAYLGDDAIWEEAESSLKLALAEFIEPQTVATGEAAFYGPKLDFLATDALGRQWQVATIQLDFNLAERFDLHYTDQTGQAVRPIVVHRAIYGSIERFMAIILEHLAGNLPTWLSPVQIKLLPVSDKFIEYIESTLVPSLSQAGIRFEIDYSNESVGKKIRLGITEKIPYLAVIGEQEITNQTISIRDRASGQNQPYTLAALIALIQSQEPVN</sequence>
<evidence type="ECO:0000256" key="12">
    <source>
        <dbReference type="HAMAP-Rule" id="MF_00184"/>
    </source>
</evidence>
<keyword evidence="10 12" id="KW-0030">Aminoacyl-tRNA synthetase</keyword>
<dbReference type="Pfam" id="PF07973">
    <property type="entry name" value="tRNA_SAD"/>
    <property type="match status" value="1"/>
</dbReference>
<dbReference type="GO" id="GO:0046872">
    <property type="term" value="F:metal ion binding"/>
    <property type="evidence" value="ECO:0007669"/>
    <property type="project" value="UniProtKB-KW"/>
</dbReference>
<dbReference type="PRINTS" id="PR01047">
    <property type="entry name" value="TRNASYNTHTHR"/>
</dbReference>
<comment type="subcellular location">
    <subcellularLocation>
        <location evidence="12">Cytoplasm</location>
    </subcellularLocation>
</comment>
<dbReference type="FunFam" id="3.30.980.10:FF:000005">
    <property type="entry name" value="Threonyl-tRNA synthetase, mitochondrial"/>
    <property type="match status" value="1"/>
</dbReference>
<dbReference type="PANTHER" id="PTHR11451">
    <property type="entry name" value="THREONINE-TRNA LIGASE"/>
    <property type="match status" value="1"/>
</dbReference>
<dbReference type="AlphaFoldDB" id="A0A554JBA2"/>
<dbReference type="InterPro" id="IPR002320">
    <property type="entry name" value="Thr-tRNA-ligase_IIa"/>
</dbReference>
<comment type="cofactor">
    <cofactor evidence="12">
        <name>Zn(2+)</name>
        <dbReference type="ChEBI" id="CHEBI:29105"/>
    </cofactor>
    <text evidence="12">Binds 1 zinc ion per subunit.</text>
</comment>
<keyword evidence="5 12" id="KW-0547">Nucleotide-binding</keyword>
<dbReference type="Pfam" id="PF00587">
    <property type="entry name" value="tRNA-synt_2b"/>
    <property type="match status" value="1"/>
</dbReference>
<feature type="binding site" evidence="12">
    <location>
        <position position="454"/>
    </location>
    <ligand>
        <name>Zn(2+)</name>
        <dbReference type="ChEBI" id="CHEBI:29105"/>
        <note>catalytic</note>
    </ligand>
</feature>
<evidence type="ECO:0000256" key="7">
    <source>
        <dbReference type="ARBA" id="ARBA00022840"/>
    </source>
</evidence>
<accession>A0A554JBA2</accession>
<dbReference type="InterPro" id="IPR006195">
    <property type="entry name" value="aa-tRNA-synth_II"/>
</dbReference>
<dbReference type="Gene3D" id="3.30.54.20">
    <property type="match status" value="1"/>
</dbReference>
<comment type="catalytic activity">
    <reaction evidence="11 12">
        <text>tRNA(Thr) + L-threonine + ATP = L-threonyl-tRNA(Thr) + AMP + diphosphate + H(+)</text>
        <dbReference type="Rhea" id="RHEA:24624"/>
        <dbReference type="Rhea" id="RHEA-COMP:9670"/>
        <dbReference type="Rhea" id="RHEA-COMP:9704"/>
        <dbReference type="ChEBI" id="CHEBI:15378"/>
        <dbReference type="ChEBI" id="CHEBI:30616"/>
        <dbReference type="ChEBI" id="CHEBI:33019"/>
        <dbReference type="ChEBI" id="CHEBI:57926"/>
        <dbReference type="ChEBI" id="CHEBI:78442"/>
        <dbReference type="ChEBI" id="CHEBI:78534"/>
        <dbReference type="ChEBI" id="CHEBI:456215"/>
        <dbReference type="EC" id="6.1.1.3"/>
    </reaction>
</comment>
<evidence type="ECO:0000256" key="8">
    <source>
        <dbReference type="ARBA" id="ARBA00022884"/>
    </source>
</evidence>
<dbReference type="Gene3D" id="3.30.930.10">
    <property type="entry name" value="Bira Bifunctional Protein, Domain 2"/>
    <property type="match status" value="1"/>
</dbReference>
<evidence type="ECO:0000256" key="4">
    <source>
        <dbReference type="ARBA" id="ARBA00022723"/>
    </source>
</evidence>
<dbReference type="CDD" id="cd00771">
    <property type="entry name" value="ThrRS_core"/>
    <property type="match status" value="1"/>
</dbReference>
<dbReference type="SUPFAM" id="SSF55186">
    <property type="entry name" value="ThrRS/AlaRS common domain"/>
    <property type="match status" value="1"/>
</dbReference>
<dbReference type="Gene3D" id="3.30.980.10">
    <property type="entry name" value="Threonyl-trna Synthetase, Chain A, domain 2"/>
    <property type="match status" value="1"/>
</dbReference>
<gene>
    <name evidence="12" type="primary">thrS</name>
    <name evidence="14" type="ORF">CEO22_434</name>
</gene>
<comment type="subunit">
    <text evidence="12">Homodimer.</text>
</comment>
<dbReference type="FunFam" id="3.30.930.10:FF:000002">
    <property type="entry name" value="Threonine--tRNA ligase"/>
    <property type="match status" value="1"/>
</dbReference>
<evidence type="ECO:0000256" key="6">
    <source>
        <dbReference type="ARBA" id="ARBA00022833"/>
    </source>
</evidence>
<dbReference type="HAMAP" id="MF_00184">
    <property type="entry name" value="Thr_tRNA_synth"/>
    <property type="match status" value="1"/>
</dbReference>
<keyword evidence="2 12" id="KW-0820">tRNA-binding</keyword>
<reference evidence="14 15" key="1">
    <citation type="submission" date="2017-08" db="EMBL/GenBank/DDBJ databases">
        <title>Mechanisms for carbon and nitrogen cycling indicate functional differentiation within the Candidate Phyla Radiation.</title>
        <authorList>
            <person name="Danczak R.E."/>
            <person name="Johnston M.D."/>
            <person name="Kenah C."/>
            <person name="Slattery M."/>
            <person name="Wrighton K.C."/>
            <person name="Wilkins M.J."/>
        </authorList>
    </citation>
    <scope>NUCLEOTIDE SEQUENCE [LARGE SCALE GENOMIC DNA]</scope>
    <source>
        <strain evidence="14">Gr01-1014_85</strain>
    </source>
</reference>
<dbReference type="InterPro" id="IPR002314">
    <property type="entry name" value="aa-tRNA-synt_IIb"/>
</dbReference>
<evidence type="ECO:0000313" key="14">
    <source>
        <dbReference type="EMBL" id="TSC65598.1"/>
    </source>
</evidence>
<dbReference type="InterPro" id="IPR004154">
    <property type="entry name" value="Anticodon-bd"/>
</dbReference>
<evidence type="ECO:0000256" key="1">
    <source>
        <dbReference type="ARBA" id="ARBA00008226"/>
    </source>
</evidence>
<evidence type="ECO:0000256" key="9">
    <source>
        <dbReference type="ARBA" id="ARBA00022917"/>
    </source>
</evidence>
<keyword evidence="9 12" id="KW-0648">Protein biosynthesis</keyword>
<evidence type="ECO:0000256" key="10">
    <source>
        <dbReference type="ARBA" id="ARBA00023146"/>
    </source>
</evidence>
<dbReference type="InterPro" id="IPR033728">
    <property type="entry name" value="ThrRS_core"/>
</dbReference>
<dbReference type="PROSITE" id="PS50862">
    <property type="entry name" value="AA_TRNA_LIGASE_II"/>
    <property type="match status" value="1"/>
</dbReference>
<organism evidence="14 15">
    <name type="scientific">Candidatus Berkelbacteria bacterium Gr01-1014_85</name>
    <dbReference type="NCBI Taxonomy" id="2017150"/>
    <lineage>
        <taxon>Bacteria</taxon>
        <taxon>Candidatus Berkelbacteria</taxon>
    </lineage>
</organism>
<feature type="domain" description="Aminoacyl-transfer RNA synthetases class-II family profile" evidence="13">
    <location>
        <begin position="213"/>
        <end position="477"/>
    </location>
</feature>
<name>A0A554JBA2_9BACT</name>
<evidence type="ECO:0000256" key="3">
    <source>
        <dbReference type="ARBA" id="ARBA00022598"/>
    </source>
</evidence>
<dbReference type="GO" id="GO:0000049">
    <property type="term" value="F:tRNA binding"/>
    <property type="evidence" value="ECO:0007669"/>
    <property type="project" value="UniProtKB-KW"/>
</dbReference>
<dbReference type="SUPFAM" id="SSF55681">
    <property type="entry name" value="Class II aaRS and biotin synthetases"/>
    <property type="match status" value="1"/>
</dbReference>
<dbReference type="CDD" id="cd00860">
    <property type="entry name" value="ThrRS_anticodon"/>
    <property type="match status" value="1"/>
</dbReference>
<dbReference type="Gene3D" id="3.40.50.800">
    <property type="entry name" value="Anticodon-binding domain"/>
    <property type="match status" value="1"/>
</dbReference>
<dbReference type="SUPFAM" id="SSF52954">
    <property type="entry name" value="Class II aaRS ABD-related"/>
    <property type="match status" value="1"/>
</dbReference>
<dbReference type="InterPro" id="IPR047246">
    <property type="entry name" value="ThrRS_anticodon"/>
</dbReference>
<dbReference type="GO" id="GO:0005524">
    <property type="term" value="F:ATP binding"/>
    <property type="evidence" value="ECO:0007669"/>
    <property type="project" value="UniProtKB-UniRule"/>
</dbReference>
<dbReference type="GO" id="GO:0005737">
    <property type="term" value="C:cytoplasm"/>
    <property type="evidence" value="ECO:0007669"/>
    <property type="project" value="UniProtKB-SubCell"/>
</dbReference>